<feature type="transmembrane region" description="Helical" evidence="12">
    <location>
        <begin position="97"/>
        <end position="119"/>
    </location>
</feature>
<sequence>MTETVDIHALAGSYALDAVDDLERAAFDRHLRDCPSCAVEVAELRETAAWLAHPVAEASPPRLRDSVMAQIARTPQERSRRASTSSGRTTRDRLRRWGVAAVAAAVLAAGAGVGTWVVAQQQVTNLRDENARVDAVLAAADARLVSQDMGGGRVTVVVSPSRNAAVAVLDGLDSPGTGKAYQLWMIGASPRDAGLVPSGTGRVYVPFLAPTFGVTVEPSGGSDRPGDTLVGKINL</sequence>
<dbReference type="PANTHER" id="PTHR37461">
    <property type="entry name" value="ANTI-SIGMA-K FACTOR RSKA"/>
    <property type="match status" value="1"/>
</dbReference>
<evidence type="ECO:0000256" key="9">
    <source>
        <dbReference type="ARBA" id="ARBA00029829"/>
    </source>
</evidence>
<dbReference type="RefSeq" id="WP_259860697.1">
    <property type="nucleotide sequence ID" value="NZ_BAAAST010000076.1"/>
</dbReference>
<comment type="subcellular location">
    <subcellularLocation>
        <location evidence="2">Cell membrane</location>
    </subcellularLocation>
    <subcellularLocation>
        <location evidence="1">Membrane</location>
        <topology evidence="1">Single-pass membrane protein</topology>
    </subcellularLocation>
</comment>
<evidence type="ECO:0000313" key="16">
    <source>
        <dbReference type="Proteomes" id="UP001059617"/>
    </source>
</evidence>
<reference evidence="15" key="1">
    <citation type="submission" date="2021-04" db="EMBL/GenBank/DDBJ databases">
        <authorList>
            <person name="Hartkoorn R.C."/>
            <person name="Beaudoing E."/>
            <person name="Hot D."/>
        </authorList>
    </citation>
    <scope>NUCLEOTIDE SEQUENCE</scope>
    <source>
        <strain evidence="15">NRRL B-16292</strain>
    </source>
</reference>
<keyword evidence="4 12" id="KW-0812">Transmembrane</keyword>
<dbReference type="InterPro" id="IPR051474">
    <property type="entry name" value="Anti-sigma-K/W_factor"/>
</dbReference>
<keyword evidence="7 12" id="KW-0472">Membrane</keyword>
<feature type="domain" description="Anti-sigma K factor RskA C-terminal" evidence="13">
    <location>
        <begin position="100"/>
        <end position="226"/>
    </location>
</feature>
<evidence type="ECO:0000256" key="1">
    <source>
        <dbReference type="ARBA" id="ARBA00004167"/>
    </source>
</evidence>
<evidence type="ECO:0000256" key="11">
    <source>
        <dbReference type="SAM" id="MobiDB-lite"/>
    </source>
</evidence>
<dbReference type="EMBL" id="CP073720">
    <property type="protein sequence ID" value="UWP82919.1"/>
    <property type="molecule type" value="Genomic_DNA"/>
</dbReference>
<keyword evidence="6" id="KW-0805">Transcription regulation</keyword>
<dbReference type="InterPro" id="IPR053877">
    <property type="entry name" value="RskA_N"/>
</dbReference>
<dbReference type="Gene3D" id="1.10.10.1320">
    <property type="entry name" value="Anti-sigma factor, zinc-finger domain"/>
    <property type="match status" value="1"/>
</dbReference>
<accession>A0ABY5W1J5</accession>
<evidence type="ECO:0000256" key="10">
    <source>
        <dbReference type="ARBA" id="ARBA00030803"/>
    </source>
</evidence>
<keyword evidence="5 12" id="KW-1133">Transmembrane helix</keyword>
<reference evidence="15" key="2">
    <citation type="submission" date="2022-09" db="EMBL/GenBank/DDBJ databases">
        <title>Biosynthetic gene clusters of Dactylosporangioum fulvum.</title>
        <authorList>
            <person name="Caradec T."/>
        </authorList>
    </citation>
    <scope>NUCLEOTIDE SEQUENCE</scope>
    <source>
        <strain evidence="15">NRRL B-16292</strain>
    </source>
</reference>
<proteinExistence type="predicted"/>
<keyword evidence="8" id="KW-0804">Transcription</keyword>
<organism evidence="15 16">
    <name type="scientific">Dactylosporangium fulvum</name>
    <dbReference type="NCBI Taxonomy" id="53359"/>
    <lineage>
        <taxon>Bacteria</taxon>
        <taxon>Bacillati</taxon>
        <taxon>Actinomycetota</taxon>
        <taxon>Actinomycetes</taxon>
        <taxon>Micromonosporales</taxon>
        <taxon>Micromonosporaceae</taxon>
        <taxon>Dactylosporangium</taxon>
    </lineage>
</organism>
<evidence type="ECO:0000259" key="14">
    <source>
        <dbReference type="Pfam" id="PF22618"/>
    </source>
</evidence>
<name>A0ABY5W1J5_9ACTN</name>
<gene>
    <name evidence="15" type="ORF">Dfulv_00975</name>
</gene>
<keyword evidence="3" id="KW-1003">Cell membrane</keyword>
<dbReference type="Pfam" id="PF22618">
    <property type="entry name" value="RskA_N"/>
    <property type="match status" value="1"/>
</dbReference>
<dbReference type="InterPro" id="IPR041916">
    <property type="entry name" value="Anti_sigma_zinc_sf"/>
</dbReference>
<evidence type="ECO:0000256" key="3">
    <source>
        <dbReference type="ARBA" id="ARBA00022475"/>
    </source>
</evidence>
<feature type="domain" description="Anti-sigma-K factor RskA N-terminal" evidence="14">
    <location>
        <begin position="8"/>
        <end position="49"/>
    </location>
</feature>
<evidence type="ECO:0000256" key="5">
    <source>
        <dbReference type="ARBA" id="ARBA00022989"/>
    </source>
</evidence>
<keyword evidence="16" id="KW-1185">Reference proteome</keyword>
<dbReference type="Proteomes" id="UP001059617">
    <property type="component" value="Chromosome"/>
</dbReference>
<evidence type="ECO:0000256" key="12">
    <source>
        <dbReference type="SAM" id="Phobius"/>
    </source>
</evidence>
<dbReference type="InterPro" id="IPR018764">
    <property type="entry name" value="RskA_C"/>
</dbReference>
<feature type="region of interest" description="Disordered" evidence="11">
    <location>
        <begin position="72"/>
        <end position="91"/>
    </location>
</feature>
<evidence type="ECO:0000256" key="7">
    <source>
        <dbReference type="ARBA" id="ARBA00023136"/>
    </source>
</evidence>
<evidence type="ECO:0000259" key="13">
    <source>
        <dbReference type="Pfam" id="PF10099"/>
    </source>
</evidence>
<protein>
    <recommendedName>
        <fullName evidence="10">Regulator of SigK</fullName>
    </recommendedName>
    <alternativeName>
        <fullName evidence="9">Sigma-K anti-sigma factor RskA</fullName>
    </alternativeName>
</protein>
<dbReference type="PANTHER" id="PTHR37461:SF1">
    <property type="entry name" value="ANTI-SIGMA-K FACTOR RSKA"/>
    <property type="match status" value="1"/>
</dbReference>
<dbReference type="Pfam" id="PF10099">
    <property type="entry name" value="RskA_C"/>
    <property type="match status" value="1"/>
</dbReference>
<evidence type="ECO:0000256" key="2">
    <source>
        <dbReference type="ARBA" id="ARBA00004236"/>
    </source>
</evidence>
<evidence type="ECO:0000313" key="15">
    <source>
        <dbReference type="EMBL" id="UWP82919.1"/>
    </source>
</evidence>
<evidence type="ECO:0000256" key="8">
    <source>
        <dbReference type="ARBA" id="ARBA00023163"/>
    </source>
</evidence>
<evidence type="ECO:0000256" key="6">
    <source>
        <dbReference type="ARBA" id="ARBA00023015"/>
    </source>
</evidence>
<evidence type="ECO:0000256" key="4">
    <source>
        <dbReference type="ARBA" id="ARBA00022692"/>
    </source>
</evidence>